<keyword evidence="2" id="KW-1185">Reference proteome</keyword>
<gene>
    <name evidence="1" type="ORF">L21SP5_02307</name>
</gene>
<dbReference type="Proteomes" id="UP000064893">
    <property type="component" value="Chromosome"/>
</dbReference>
<sequence length="47" mass="5516">MLVSYYVYIHNLTIRIVILISQKKGTNPMFSITFVKLIPVISIKKYK</sequence>
<dbReference type="KEGG" id="blq:L21SP5_02307"/>
<protein>
    <submittedName>
        <fullName evidence="1">Uncharacterized protein</fullName>
    </submittedName>
</protein>
<reference evidence="1 2" key="1">
    <citation type="submission" date="2015-11" db="EMBL/GenBank/DDBJ databases">
        <title>Description and complete genome sequence of a novel strain predominating in hypersaline microbial mats and representing a new family of the Bacteriodetes phylum.</title>
        <authorList>
            <person name="Spring S."/>
            <person name="Bunk B."/>
            <person name="Sproer C."/>
            <person name="Klenk H.-P."/>
        </authorList>
    </citation>
    <scope>NUCLEOTIDE SEQUENCE [LARGE SCALE GENOMIC DNA]</scope>
    <source>
        <strain evidence="1 2">L21-Spi-D4</strain>
    </source>
</reference>
<name>A0A0S2I0P9_9BACT</name>
<proteinExistence type="predicted"/>
<dbReference type="AlphaFoldDB" id="A0A0S2I0P9"/>
<dbReference type="EMBL" id="CP013118">
    <property type="protein sequence ID" value="ALO15939.1"/>
    <property type="molecule type" value="Genomic_DNA"/>
</dbReference>
<accession>A0A0S2I0P9</accession>
<evidence type="ECO:0000313" key="1">
    <source>
        <dbReference type="EMBL" id="ALO15939.1"/>
    </source>
</evidence>
<evidence type="ECO:0000313" key="2">
    <source>
        <dbReference type="Proteomes" id="UP000064893"/>
    </source>
</evidence>
<organism evidence="1 2">
    <name type="scientific">Salinivirga cyanobacteriivorans</name>
    <dbReference type="NCBI Taxonomy" id="1307839"/>
    <lineage>
        <taxon>Bacteria</taxon>
        <taxon>Pseudomonadati</taxon>
        <taxon>Bacteroidota</taxon>
        <taxon>Bacteroidia</taxon>
        <taxon>Bacteroidales</taxon>
        <taxon>Salinivirgaceae</taxon>
        <taxon>Salinivirga</taxon>
    </lineage>
</organism>